<protein>
    <recommendedName>
        <fullName evidence="4">SH2 domain-containing protein</fullName>
    </recommendedName>
</protein>
<evidence type="ECO:0000256" key="1">
    <source>
        <dbReference type="ARBA" id="ARBA00022999"/>
    </source>
</evidence>
<dbReference type="SUPFAM" id="SSF55550">
    <property type="entry name" value="SH2 domain"/>
    <property type="match status" value="1"/>
</dbReference>
<dbReference type="InterPro" id="IPR000980">
    <property type="entry name" value="SH2"/>
</dbReference>
<dbReference type="PANTHER" id="PTHR11801">
    <property type="entry name" value="SIGNAL TRANSDUCER AND ACTIVATOR OF TRANSCRIPTION"/>
    <property type="match status" value="1"/>
</dbReference>
<evidence type="ECO:0000259" key="4">
    <source>
        <dbReference type="PROSITE" id="PS50001"/>
    </source>
</evidence>
<dbReference type="AlphaFoldDB" id="A0A5P1F1X9"/>
<accession>A0A5P1F1X9</accession>
<dbReference type="InterPro" id="IPR036860">
    <property type="entry name" value="SH2_dom_sf"/>
</dbReference>
<dbReference type="OrthoDB" id="10263919at2759"/>
<dbReference type="Proteomes" id="UP000243459">
    <property type="component" value="Chromosome 4"/>
</dbReference>
<keyword evidence="1 2" id="KW-0727">SH2 domain</keyword>
<dbReference type="GO" id="GO:0007165">
    <property type="term" value="P:signal transduction"/>
    <property type="evidence" value="ECO:0007669"/>
    <property type="project" value="InterPro"/>
</dbReference>
<gene>
    <name evidence="5" type="ORF">A4U43_C04F11690</name>
</gene>
<organism evidence="5 6">
    <name type="scientific">Asparagus officinalis</name>
    <name type="common">Garden asparagus</name>
    <dbReference type="NCBI Taxonomy" id="4686"/>
    <lineage>
        <taxon>Eukaryota</taxon>
        <taxon>Viridiplantae</taxon>
        <taxon>Streptophyta</taxon>
        <taxon>Embryophyta</taxon>
        <taxon>Tracheophyta</taxon>
        <taxon>Spermatophyta</taxon>
        <taxon>Magnoliopsida</taxon>
        <taxon>Liliopsida</taxon>
        <taxon>Asparagales</taxon>
        <taxon>Asparagaceae</taxon>
        <taxon>Asparagoideae</taxon>
        <taxon>Asparagus</taxon>
    </lineage>
</organism>
<feature type="domain" description="SH2" evidence="4">
    <location>
        <begin position="565"/>
        <end position="659"/>
    </location>
</feature>
<dbReference type="Gene3D" id="3.30.505.10">
    <property type="entry name" value="SH2 domain"/>
    <property type="match status" value="1"/>
</dbReference>
<feature type="compositionally biased region" description="Polar residues" evidence="3">
    <location>
        <begin position="321"/>
        <end position="339"/>
    </location>
</feature>
<keyword evidence="6" id="KW-1185">Reference proteome</keyword>
<proteinExistence type="predicted"/>
<dbReference type="Gramene" id="ONK71723">
    <property type="protein sequence ID" value="ONK71723"/>
    <property type="gene ID" value="A4U43_C04F11690"/>
</dbReference>
<dbReference type="OMA" id="RVSGCQD"/>
<dbReference type="GO" id="GO:0003700">
    <property type="term" value="F:DNA-binding transcription factor activity"/>
    <property type="evidence" value="ECO:0007669"/>
    <property type="project" value="InterPro"/>
</dbReference>
<evidence type="ECO:0000313" key="5">
    <source>
        <dbReference type="EMBL" id="ONK71723.1"/>
    </source>
</evidence>
<evidence type="ECO:0000313" key="6">
    <source>
        <dbReference type="Proteomes" id="UP000243459"/>
    </source>
</evidence>
<evidence type="ECO:0000256" key="3">
    <source>
        <dbReference type="SAM" id="MobiDB-lite"/>
    </source>
</evidence>
<dbReference type="EMBL" id="CM007384">
    <property type="protein sequence ID" value="ONK71723.1"/>
    <property type="molecule type" value="Genomic_DNA"/>
</dbReference>
<name>A0A5P1F1X9_ASPOF</name>
<sequence length="659" mass="73857">MTSERDCKVPFLALNEENKLSLFPLMFLHTDTKAQSPDSSSVWMNIPHICTDIDCAREKWVHVGCEVAANRMRLHVNGTLVREKALSVLSKDQNYQDNVKKIALVGNNGDVEKLHAYVYDLRLLPISTSTKDHFIKNPPVKLTLDDSCIADGIEEGSDGVWSIVGGKASCRRNFSLDVVLLDALGRSVHKEMEIFASLVYADNRAPVEKTRDDKEDPLLTSCDGLEFPTVDKPVILLRGRAIFKLKISQLSSKSDNRLFLVRFNATGSQKYPFLEAYSRPIRCISRNRSFRPSVVGRRPFSGSTLPDGTHSPGGNDRPHVSHNNNEGGPFSISSQSESKCSPMPKRFKIGHDNSSAFLDVSEHSKLDDSASNRSVEIKANSLEGRDTALSDSDSTYARKSEARQTVHTGTPILDAIIFRYCLEGIHERTLLLREITHSVSNEDIVNFAEEVCLYAGCSHHRYQILMSKQLIQECTDTWNSISGNSHSVLWTNAIPEINKRFMRISRSATRSLSGKDLEVLRGIAGCGEDLSRENFEKMWYWLYPVAFSLSKSQIHTLWECTMPLWINGLITKEEAEYALKGPRGLQKPGTFVIRFPTSRSWPHPDAGSLVITYVGADSTLHHKLLSLDLSNEDNRQGNPKQLQALLLEEPELSQLARVN</sequence>
<dbReference type="PROSITE" id="PS50001">
    <property type="entry name" value="SH2"/>
    <property type="match status" value="1"/>
</dbReference>
<feature type="region of interest" description="Disordered" evidence="3">
    <location>
        <begin position="295"/>
        <end position="345"/>
    </location>
</feature>
<dbReference type="InterPro" id="IPR001217">
    <property type="entry name" value="STAT"/>
</dbReference>
<reference evidence="6" key="1">
    <citation type="journal article" date="2017" name="Nat. Commun.">
        <title>The asparagus genome sheds light on the origin and evolution of a young Y chromosome.</title>
        <authorList>
            <person name="Harkess A."/>
            <person name="Zhou J."/>
            <person name="Xu C."/>
            <person name="Bowers J.E."/>
            <person name="Van der Hulst R."/>
            <person name="Ayyampalayam S."/>
            <person name="Mercati F."/>
            <person name="Riccardi P."/>
            <person name="McKain M.R."/>
            <person name="Kakrana A."/>
            <person name="Tang H."/>
            <person name="Ray J."/>
            <person name="Groenendijk J."/>
            <person name="Arikit S."/>
            <person name="Mathioni S.M."/>
            <person name="Nakano M."/>
            <person name="Shan H."/>
            <person name="Telgmann-Rauber A."/>
            <person name="Kanno A."/>
            <person name="Yue Z."/>
            <person name="Chen H."/>
            <person name="Li W."/>
            <person name="Chen Y."/>
            <person name="Xu X."/>
            <person name="Zhang Y."/>
            <person name="Luo S."/>
            <person name="Chen H."/>
            <person name="Gao J."/>
            <person name="Mao Z."/>
            <person name="Pires J.C."/>
            <person name="Luo M."/>
            <person name="Kudrna D."/>
            <person name="Wing R.A."/>
            <person name="Meyers B.C."/>
            <person name="Yi K."/>
            <person name="Kong H."/>
            <person name="Lavrijsen P."/>
            <person name="Sunseri F."/>
            <person name="Falavigna A."/>
            <person name="Ye Y."/>
            <person name="Leebens-Mack J.H."/>
            <person name="Chen G."/>
        </authorList>
    </citation>
    <scope>NUCLEOTIDE SEQUENCE [LARGE SCALE GENOMIC DNA]</scope>
    <source>
        <strain evidence="6">cv. DH0086</strain>
    </source>
</reference>
<evidence type="ECO:0000256" key="2">
    <source>
        <dbReference type="PROSITE-ProRule" id="PRU00191"/>
    </source>
</evidence>